<keyword evidence="1" id="KW-0732">Signal</keyword>
<feature type="signal peptide" evidence="1">
    <location>
        <begin position="1"/>
        <end position="17"/>
    </location>
</feature>
<organism evidence="2 3">
    <name type="scientific">Ignelater luminosus</name>
    <name type="common">Cucubano</name>
    <name type="synonym">Pyrophorus luminosus</name>
    <dbReference type="NCBI Taxonomy" id="2038154"/>
    <lineage>
        <taxon>Eukaryota</taxon>
        <taxon>Metazoa</taxon>
        <taxon>Ecdysozoa</taxon>
        <taxon>Arthropoda</taxon>
        <taxon>Hexapoda</taxon>
        <taxon>Insecta</taxon>
        <taxon>Pterygota</taxon>
        <taxon>Neoptera</taxon>
        <taxon>Endopterygota</taxon>
        <taxon>Coleoptera</taxon>
        <taxon>Polyphaga</taxon>
        <taxon>Elateriformia</taxon>
        <taxon>Elateroidea</taxon>
        <taxon>Elateridae</taxon>
        <taxon>Agrypninae</taxon>
        <taxon>Pyrophorini</taxon>
        <taxon>Ignelater</taxon>
    </lineage>
</organism>
<evidence type="ECO:0000313" key="2">
    <source>
        <dbReference type="EMBL" id="KAF2888909.1"/>
    </source>
</evidence>
<keyword evidence="3" id="KW-1185">Reference proteome</keyword>
<reference evidence="2" key="1">
    <citation type="submission" date="2019-08" db="EMBL/GenBank/DDBJ databases">
        <title>The genome of the North American firefly Photinus pyralis.</title>
        <authorList>
            <consortium name="Photinus pyralis genome working group"/>
            <person name="Fallon T.R."/>
            <person name="Sander Lower S.E."/>
            <person name="Weng J.-K."/>
        </authorList>
    </citation>
    <scope>NUCLEOTIDE SEQUENCE</scope>
    <source>
        <strain evidence="2">TRF0915ILg1</strain>
        <tissue evidence="2">Whole body</tissue>
    </source>
</reference>
<name>A0A8K0CK71_IGNLU</name>
<dbReference type="Proteomes" id="UP000801492">
    <property type="component" value="Unassembled WGS sequence"/>
</dbReference>
<protein>
    <submittedName>
        <fullName evidence="2">Uncharacterized protein</fullName>
    </submittedName>
</protein>
<feature type="chain" id="PRO_5035473838" evidence="1">
    <location>
        <begin position="18"/>
        <end position="120"/>
    </location>
</feature>
<dbReference type="AlphaFoldDB" id="A0A8K0CK71"/>
<gene>
    <name evidence="2" type="ORF">ILUMI_17264</name>
</gene>
<evidence type="ECO:0000313" key="3">
    <source>
        <dbReference type="Proteomes" id="UP000801492"/>
    </source>
</evidence>
<evidence type="ECO:0000256" key="1">
    <source>
        <dbReference type="SAM" id="SignalP"/>
    </source>
</evidence>
<dbReference type="EMBL" id="VTPC01072820">
    <property type="protein sequence ID" value="KAF2888909.1"/>
    <property type="molecule type" value="Genomic_DNA"/>
</dbReference>
<accession>A0A8K0CK71</accession>
<sequence length="120" mass="13545">MFLFLVFHFLIVPFSDGRTRYNYGTTIGTEIRNDLLNGLKLALKHAKPPPTKEEHKAALDLVKFINSSDSNDYVQAFYYNDIGVTTLTQCKVFINGIVFNGDPNLPVWEAAKILAETYIA</sequence>
<proteinExistence type="predicted"/>
<comment type="caution">
    <text evidence="2">The sequence shown here is derived from an EMBL/GenBank/DDBJ whole genome shotgun (WGS) entry which is preliminary data.</text>
</comment>